<dbReference type="InterPro" id="IPR002686">
    <property type="entry name" value="Transposase_17"/>
</dbReference>
<evidence type="ECO:0000313" key="2">
    <source>
        <dbReference type="EMBL" id="KKR34236.1"/>
    </source>
</evidence>
<protein>
    <recommendedName>
        <fullName evidence="1">Transposase IS200-like domain-containing protein</fullName>
    </recommendedName>
</protein>
<gene>
    <name evidence="2" type="ORF">UT63_C0004G0023</name>
</gene>
<dbReference type="PANTHER" id="PTHR34322">
    <property type="entry name" value="TRANSPOSASE, Y1_TNP DOMAIN-CONTAINING"/>
    <property type="match status" value="1"/>
</dbReference>
<dbReference type="GO" id="GO:0006313">
    <property type="term" value="P:DNA transposition"/>
    <property type="evidence" value="ECO:0007669"/>
    <property type="project" value="InterPro"/>
</dbReference>
<dbReference type="Proteomes" id="UP000034539">
    <property type="component" value="Unassembled WGS sequence"/>
</dbReference>
<dbReference type="PANTHER" id="PTHR34322:SF2">
    <property type="entry name" value="TRANSPOSASE IS200-LIKE DOMAIN-CONTAINING PROTEIN"/>
    <property type="match status" value="1"/>
</dbReference>
<dbReference type="SMART" id="SM01321">
    <property type="entry name" value="Y1_Tnp"/>
    <property type="match status" value="1"/>
</dbReference>
<dbReference type="Pfam" id="PF01797">
    <property type="entry name" value="Y1_Tnp"/>
    <property type="match status" value="1"/>
</dbReference>
<proteinExistence type="predicted"/>
<feature type="domain" description="Transposase IS200-like" evidence="1">
    <location>
        <begin position="11"/>
        <end position="141"/>
    </location>
</feature>
<name>A0A0G0QA83_9BACT</name>
<sequence length="214" mass="25504">MPSKNSVKIYAESSYYHVYNRGVEGRNIFGDHQDYRVFLSFIKRYLLPPTLNEVRPRWKQDLAYSLELKCYTLMPNHFHFLIRLINKNALTIFMRALMDSYVKFFNKKYKREGGLFQGKFKAVLVENDIYLLHLTRYIHLNPLKIGIPLKMLEDYYCSYGEFIGKRNTEWIKPKEILDNFGSSLVKKDSVTSYRDFVEKYEDDSENLLDGLMLE</sequence>
<dbReference type="InterPro" id="IPR036515">
    <property type="entry name" value="Transposase_17_sf"/>
</dbReference>
<accession>A0A0G0QA83</accession>
<reference evidence="2 3" key="1">
    <citation type="journal article" date="2015" name="Nature">
        <title>rRNA introns, odd ribosomes, and small enigmatic genomes across a large radiation of phyla.</title>
        <authorList>
            <person name="Brown C.T."/>
            <person name="Hug L.A."/>
            <person name="Thomas B.C."/>
            <person name="Sharon I."/>
            <person name="Castelle C.J."/>
            <person name="Singh A."/>
            <person name="Wilkins M.J."/>
            <person name="Williams K.H."/>
            <person name="Banfield J.F."/>
        </authorList>
    </citation>
    <scope>NUCLEOTIDE SEQUENCE [LARGE SCALE GENOMIC DNA]</scope>
</reference>
<evidence type="ECO:0000313" key="3">
    <source>
        <dbReference type="Proteomes" id="UP000034539"/>
    </source>
</evidence>
<dbReference type="GO" id="GO:0004803">
    <property type="term" value="F:transposase activity"/>
    <property type="evidence" value="ECO:0007669"/>
    <property type="project" value="InterPro"/>
</dbReference>
<comment type="caution">
    <text evidence="2">The sequence shown here is derived from an EMBL/GenBank/DDBJ whole genome shotgun (WGS) entry which is preliminary data.</text>
</comment>
<dbReference type="EMBL" id="LBXN01000004">
    <property type="protein sequence ID" value="KKR34236.1"/>
    <property type="molecule type" value="Genomic_DNA"/>
</dbReference>
<dbReference type="AlphaFoldDB" id="A0A0G0QA83"/>
<dbReference type="GO" id="GO:0003677">
    <property type="term" value="F:DNA binding"/>
    <property type="evidence" value="ECO:0007669"/>
    <property type="project" value="InterPro"/>
</dbReference>
<dbReference type="Gene3D" id="3.30.70.1290">
    <property type="entry name" value="Transposase IS200-like"/>
    <property type="match status" value="1"/>
</dbReference>
<dbReference type="SUPFAM" id="SSF143422">
    <property type="entry name" value="Transposase IS200-like"/>
    <property type="match status" value="1"/>
</dbReference>
<dbReference type="PATRIC" id="fig|1618450.3.peg.154"/>
<organism evidence="2 3">
    <name type="scientific">Candidatus Gottesmanbacteria bacterium GW2011_GWC2_39_8</name>
    <dbReference type="NCBI Taxonomy" id="1618450"/>
    <lineage>
        <taxon>Bacteria</taxon>
        <taxon>Candidatus Gottesmaniibacteriota</taxon>
    </lineage>
</organism>
<evidence type="ECO:0000259" key="1">
    <source>
        <dbReference type="SMART" id="SM01321"/>
    </source>
</evidence>